<dbReference type="GeneID" id="63825529"/>
<protein>
    <submittedName>
        <fullName evidence="1">Uncharacterized protein</fullName>
    </submittedName>
</protein>
<evidence type="ECO:0000313" key="1">
    <source>
        <dbReference type="EMBL" id="KZT08365.1"/>
    </source>
</evidence>
<reference evidence="1 2" key="1">
    <citation type="journal article" date="2016" name="Mol. Biol. Evol.">
        <title>Comparative Genomics of Early-Diverging Mushroom-Forming Fungi Provides Insights into the Origins of Lignocellulose Decay Capabilities.</title>
        <authorList>
            <person name="Nagy L.G."/>
            <person name="Riley R."/>
            <person name="Tritt A."/>
            <person name="Adam C."/>
            <person name="Daum C."/>
            <person name="Floudas D."/>
            <person name="Sun H."/>
            <person name="Yadav J.S."/>
            <person name="Pangilinan J."/>
            <person name="Larsson K.H."/>
            <person name="Matsuura K."/>
            <person name="Barry K."/>
            <person name="Labutti K."/>
            <person name="Kuo R."/>
            <person name="Ohm R.A."/>
            <person name="Bhattacharya S.S."/>
            <person name="Shirouzu T."/>
            <person name="Yoshinaga Y."/>
            <person name="Martin F.M."/>
            <person name="Grigoriev I.V."/>
            <person name="Hibbett D.S."/>
        </authorList>
    </citation>
    <scope>NUCLEOTIDE SEQUENCE [LARGE SCALE GENOMIC DNA]</scope>
    <source>
        <strain evidence="1 2">93-53</strain>
    </source>
</reference>
<dbReference type="InParanoid" id="A0A165F4F7"/>
<sequence length="54" mass="5766">MDYTSQWAVLREFMLFATYGGSEFKGMGFGPGSGAEGTFAGTRFLGVMAKSKGE</sequence>
<gene>
    <name evidence="1" type="ORF">LAESUDRAFT_723872</name>
</gene>
<proteinExistence type="predicted"/>
<dbReference type="RefSeq" id="XP_040766105.1">
    <property type="nucleotide sequence ID" value="XM_040908500.1"/>
</dbReference>
<keyword evidence="2" id="KW-1185">Reference proteome</keyword>
<dbReference type="Proteomes" id="UP000076871">
    <property type="component" value="Unassembled WGS sequence"/>
</dbReference>
<organism evidence="1 2">
    <name type="scientific">Laetiporus sulphureus 93-53</name>
    <dbReference type="NCBI Taxonomy" id="1314785"/>
    <lineage>
        <taxon>Eukaryota</taxon>
        <taxon>Fungi</taxon>
        <taxon>Dikarya</taxon>
        <taxon>Basidiomycota</taxon>
        <taxon>Agaricomycotina</taxon>
        <taxon>Agaricomycetes</taxon>
        <taxon>Polyporales</taxon>
        <taxon>Laetiporus</taxon>
    </lineage>
</organism>
<dbReference type="AlphaFoldDB" id="A0A165F4F7"/>
<evidence type="ECO:0000313" key="2">
    <source>
        <dbReference type="Proteomes" id="UP000076871"/>
    </source>
</evidence>
<name>A0A165F4F7_9APHY</name>
<dbReference type="EMBL" id="KV427615">
    <property type="protein sequence ID" value="KZT08365.1"/>
    <property type="molecule type" value="Genomic_DNA"/>
</dbReference>
<accession>A0A165F4F7</accession>